<dbReference type="Gene3D" id="1.25.40.10">
    <property type="entry name" value="Tetratricopeptide repeat domain"/>
    <property type="match status" value="1"/>
</dbReference>
<dbReference type="AlphaFoldDB" id="A0AAU8MPG2"/>
<dbReference type="EC" id="2.7.11.1" evidence="7"/>
<reference evidence="7" key="1">
    <citation type="submission" date="2024-06" db="EMBL/GenBank/DDBJ databases">
        <authorList>
            <person name="Li S."/>
        </authorList>
    </citation>
    <scope>NUCLEOTIDE SEQUENCE</scope>
    <source>
        <strain evidence="7">SR10</strain>
    </source>
</reference>
<name>A0AAU8MPG2_9GAMM</name>
<keyword evidence="3 7" id="KW-0418">Kinase</keyword>
<dbReference type="PANTHER" id="PTHR43289">
    <property type="entry name" value="MITOGEN-ACTIVATED PROTEIN KINASE KINASE KINASE 20-RELATED"/>
    <property type="match status" value="1"/>
</dbReference>
<dbReference type="CDD" id="cd14014">
    <property type="entry name" value="STKc_PknB_like"/>
    <property type="match status" value="1"/>
</dbReference>
<accession>A0AAU8MPG2</accession>
<dbReference type="InterPro" id="IPR011009">
    <property type="entry name" value="Kinase-like_dom_sf"/>
</dbReference>
<dbReference type="PANTHER" id="PTHR43289:SF34">
    <property type="entry name" value="SERINE_THREONINE-PROTEIN KINASE YBDM-RELATED"/>
    <property type="match status" value="1"/>
</dbReference>
<dbReference type="SUPFAM" id="SSF48452">
    <property type="entry name" value="TPR-like"/>
    <property type="match status" value="2"/>
</dbReference>
<keyword evidence="1 7" id="KW-0808">Transferase</keyword>
<evidence type="ECO:0000313" key="7">
    <source>
        <dbReference type="EMBL" id="XCO73139.1"/>
    </source>
</evidence>
<dbReference type="EMBL" id="CP159925">
    <property type="protein sequence ID" value="XCO73139.1"/>
    <property type="molecule type" value="Genomic_DNA"/>
</dbReference>
<evidence type="ECO:0000256" key="4">
    <source>
        <dbReference type="ARBA" id="ARBA00022840"/>
    </source>
</evidence>
<dbReference type="SMART" id="SM00220">
    <property type="entry name" value="S_TKc"/>
    <property type="match status" value="1"/>
</dbReference>
<evidence type="ECO:0000256" key="1">
    <source>
        <dbReference type="ARBA" id="ARBA00022679"/>
    </source>
</evidence>
<dbReference type="RefSeq" id="WP_363796269.1">
    <property type="nucleotide sequence ID" value="NZ_CP159925.1"/>
</dbReference>
<dbReference type="InterPro" id="IPR017441">
    <property type="entry name" value="Protein_kinase_ATP_BS"/>
</dbReference>
<dbReference type="InterPro" id="IPR000719">
    <property type="entry name" value="Prot_kinase_dom"/>
</dbReference>
<dbReference type="PROSITE" id="PS50011">
    <property type="entry name" value="PROTEIN_KINASE_DOM"/>
    <property type="match status" value="1"/>
</dbReference>
<dbReference type="InterPro" id="IPR008271">
    <property type="entry name" value="Ser/Thr_kinase_AS"/>
</dbReference>
<keyword evidence="4 5" id="KW-0067">ATP-binding</keyword>
<dbReference type="GO" id="GO:0005524">
    <property type="term" value="F:ATP binding"/>
    <property type="evidence" value="ECO:0007669"/>
    <property type="project" value="UniProtKB-UniRule"/>
</dbReference>
<dbReference type="Gene3D" id="1.10.510.10">
    <property type="entry name" value="Transferase(Phosphotransferase) domain 1"/>
    <property type="match status" value="1"/>
</dbReference>
<sequence length="969" mass="107321">MSSVDARVLSLFRAYVDLEPRRRSRFLEDARRDDPQAHALLAAMIAADAGEHALDLSLPWLSDRLRTGNEDAADADEDDESDGENRIGTRLGPWRLVRKIGQGGMGIVYEAMRDDRQYEQRVALKCARAELSSPRLSEALLAERRHLARLQHPNIVPLLDGGVDAQDHPWFALQYVEGEAIDLWCDRRRKSLRDRVALLGQVCDALAYAHAQGVVHQDLKPSNLLVTDDGRVQLLDFGLSAPLNLGADTPAPPVALTPGYTAPEIVFRGAAPCIASDLYSLGVVLAQLLTGDGPSRSLLAQASQWLATTSSEAGAERLVRSAATATSEAIANRGLSDRRSLAKQISGDLAAIVERCLRADPTQRYRSAGELGEDLQRWLQHRPVRARDGGRLYRTGRFLRRHRLAMGLAGVTALTAAIGGGATWWQAYRVERETQATLAVSRLFEETLGSATLSGLSDTPFSSSALLRDVETKVRGLDLSAQPRTLAGALTSLARSRAVIGDYASATRLADEAARLLDRDGAPSLETRATLASLLNLQARHRQARSVAEQTLDQVPHDQLHRPLRVRLLTEIARSDWELLHHRDAQGALDAALALTRNQPERGPYAELLTLRGYWNARLLNLPQAEADFRRAIAVATDAQPALANQAREKLIQLLTLQERFAEAQGLALQLLEQRRRSLGDRHPDTGRAWVALADSQCGGGRPADCRASIERGKDILRARYGESHPEYAEALRVSTQLYFLDEHSYAERLSEMRRSASILQESYGPAHEAALRARADLGVMLLHRKPASVPDEEQRRLRDEGLALLDSVLSASDRQKVPIFTPKLYYAIAIARRNRGDDRDTARRLLVETQTDAERYFGDSRGLHLRISYYLALLAYIQGDLATADAQMADIAAQAETAPPHLRIRLALCNILNVRANIALHRGDRDSARNHLIRLRDTAMRWFGPEHPWVKQAQRDLDLLARTGRFPT</sequence>
<dbReference type="InterPro" id="IPR011990">
    <property type="entry name" value="TPR-like_helical_dom_sf"/>
</dbReference>
<dbReference type="PROSITE" id="PS00108">
    <property type="entry name" value="PROTEIN_KINASE_ST"/>
    <property type="match status" value="1"/>
</dbReference>
<dbReference type="SUPFAM" id="SSF56112">
    <property type="entry name" value="Protein kinase-like (PK-like)"/>
    <property type="match status" value="1"/>
</dbReference>
<evidence type="ECO:0000256" key="2">
    <source>
        <dbReference type="ARBA" id="ARBA00022741"/>
    </source>
</evidence>
<gene>
    <name evidence="7" type="ORF">ABU614_12040</name>
</gene>
<proteinExistence type="predicted"/>
<organism evidence="7">
    <name type="scientific">Lysobacter firmicutimachus</name>
    <dbReference type="NCBI Taxonomy" id="1792846"/>
    <lineage>
        <taxon>Bacteria</taxon>
        <taxon>Pseudomonadati</taxon>
        <taxon>Pseudomonadota</taxon>
        <taxon>Gammaproteobacteria</taxon>
        <taxon>Lysobacterales</taxon>
        <taxon>Lysobacteraceae</taxon>
        <taxon>Lysobacter</taxon>
    </lineage>
</organism>
<evidence type="ECO:0000256" key="3">
    <source>
        <dbReference type="ARBA" id="ARBA00022777"/>
    </source>
</evidence>
<feature type="domain" description="Protein kinase" evidence="6">
    <location>
        <begin position="94"/>
        <end position="379"/>
    </location>
</feature>
<dbReference type="Gene3D" id="3.30.200.20">
    <property type="entry name" value="Phosphorylase Kinase, domain 1"/>
    <property type="match status" value="1"/>
</dbReference>
<evidence type="ECO:0000259" key="6">
    <source>
        <dbReference type="PROSITE" id="PS50011"/>
    </source>
</evidence>
<dbReference type="Pfam" id="PF00069">
    <property type="entry name" value="Pkinase"/>
    <property type="match status" value="1"/>
</dbReference>
<evidence type="ECO:0000256" key="5">
    <source>
        <dbReference type="PROSITE-ProRule" id="PRU10141"/>
    </source>
</evidence>
<protein>
    <submittedName>
        <fullName evidence="7">Serine/threonine-protein kinase</fullName>
        <ecNumber evidence="7">2.7.11.1</ecNumber>
    </submittedName>
</protein>
<dbReference type="PROSITE" id="PS00107">
    <property type="entry name" value="PROTEIN_KINASE_ATP"/>
    <property type="match status" value="1"/>
</dbReference>
<dbReference type="GO" id="GO:0004674">
    <property type="term" value="F:protein serine/threonine kinase activity"/>
    <property type="evidence" value="ECO:0007669"/>
    <property type="project" value="UniProtKB-EC"/>
</dbReference>
<feature type="binding site" evidence="5">
    <location>
        <position position="125"/>
    </location>
    <ligand>
        <name>ATP</name>
        <dbReference type="ChEBI" id="CHEBI:30616"/>
    </ligand>
</feature>
<keyword evidence="2 5" id="KW-0547">Nucleotide-binding</keyword>